<dbReference type="HAMAP" id="MF_01815">
    <property type="entry name" value="FabH"/>
    <property type="match status" value="1"/>
</dbReference>
<feature type="active site" evidence="9">
    <location>
        <position position="111"/>
    </location>
</feature>
<keyword evidence="9" id="KW-0963">Cytoplasm</keyword>
<dbReference type="Proteomes" id="UP000218181">
    <property type="component" value="Unassembled WGS sequence"/>
</dbReference>
<evidence type="ECO:0000259" key="11">
    <source>
        <dbReference type="Pfam" id="PF08545"/>
    </source>
</evidence>
<comment type="subcellular location">
    <subcellularLocation>
        <location evidence="9">Cytoplasm</location>
    </subcellularLocation>
</comment>
<dbReference type="CDD" id="cd00830">
    <property type="entry name" value="KAS_III"/>
    <property type="match status" value="1"/>
</dbReference>
<evidence type="ECO:0000256" key="5">
    <source>
        <dbReference type="ARBA" id="ARBA00023098"/>
    </source>
</evidence>
<dbReference type="GO" id="GO:0004315">
    <property type="term" value="F:3-oxoacyl-[acyl-carrier-protein] synthase activity"/>
    <property type="evidence" value="ECO:0007669"/>
    <property type="project" value="InterPro"/>
</dbReference>
<dbReference type="RefSeq" id="WP_096816905.1">
    <property type="nucleotide sequence ID" value="NZ_JXJU01000001.1"/>
</dbReference>
<evidence type="ECO:0000313" key="13">
    <source>
        <dbReference type="Proteomes" id="UP000218181"/>
    </source>
</evidence>
<comment type="domain">
    <text evidence="9">The last Arg residue of the ACP-binding site is essential for the weak association between ACP/AcpP and FabH.</text>
</comment>
<dbReference type="PANTHER" id="PTHR43091">
    <property type="entry name" value="3-OXOACYL-[ACYL-CARRIER-PROTEIN] SYNTHASE"/>
    <property type="match status" value="1"/>
</dbReference>
<evidence type="ECO:0000256" key="6">
    <source>
        <dbReference type="ARBA" id="ARBA00023160"/>
    </source>
</evidence>
<dbReference type="SUPFAM" id="SSF53901">
    <property type="entry name" value="Thiolase-like"/>
    <property type="match status" value="1"/>
</dbReference>
<dbReference type="InterPro" id="IPR013751">
    <property type="entry name" value="ACP_syn_III_N"/>
</dbReference>
<dbReference type="GO" id="GO:0005737">
    <property type="term" value="C:cytoplasm"/>
    <property type="evidence" value="ECO:0007669"/>
    <property type="project" value="UniProtKB-SubCell"/>
</dbReference>
<reference evidence="12 13" key="1">
    <citation type="submission" date="2014-12" db="EMBL/GenBank/DDBJ databases">
        <title>Draft genome sequences of 10 type strains of Lactococcus.</title>
        <authorList>
            <person name="Sun Z."/>
            <person name="Zhong Z."/>
            <person name="Liu W."/>
            <person name="Zhang W."/>
            <person name="Zhang H."/>
        </authorList>
    </citation>
    <scope>NUCLEOTIDE SEQUENCE [LARGE SCALE GENOMIC DNA]</scope>
    <source>
        <strain evidence="12 13">JCM 16395</strain>
    </source>
</reference>
<gene>
    <name evidence="9" type="primary">fabH</name>
    <name evidence="12" type="ORF">RT41_GL000215</name>
</gene>
<dbReference type="Pfam" id="PF08541">
    <property type="entry name" value="ACP_syn_III_C"/>
    <property type="match status" value="1"/>
</dbReference>
<keyword evidence="8 9" id="KW-0012">Acyltransferase</keyword>
<dbReference type="STRING" id="1291764.GCA_001311235_00274"/>
<dbReference type="Pfam" id="PF08545">
    <property type="entry name" value="ACP_syn_III"/>
    <property type="match status" value="1"/>
</dbReference>
<keyword evidence="3 9" id="KW-0808">Transferase</keyword>
<keyword evidence="2 9" id="KW-0444">Lipid biosynthesis</keyword>
<evidence type="ECO:0000256" key="4">
    <source>
        <dbReference type="ARBA" id="ARBA00022832"/>
    </source>
</evidence>
<sequence length="323" mass="34823">MFAKITAAAHAAPQNVVSNDKLSTIMDTSDEWIYSRTGIKNRHISTGENTSDLAIEVARKILDQKNLDASELDFIIVATITPDSMMPSTAARVQGAIGATNAFAYDLVAACSGFVFALSTAEKLIQAGQKKGLVIGAEVFSKILDWSDRSTAVLFGDGAGGVLLENTGRKPLVLAETLRTDGLRGDKLRSGLTKLKSPFVEGRSEEMALTMDGRAIFDFAVRDVPKNIAQTIEKAELTSDDIDYFILHQANSRILDKMAKKLGANRDKFLQNMAEYGNTSAASIPLLLSESLENGKLSLETNQKLVLTGFGGGLTWGTMIIQL</sequence>
<dbReference type="UniPathway" id="UPA00094"/>
<accession>A0A2A5RPU9</accession>
<evidence type="ECO:0000259" key="10">
    <source>
        <dbReference type="Pfam" id="PF08541"/>
    </source>
</evidence>
<feature type="active site" evidence="9">
    <location>
        <position position="248"/>
    </location>
</feature>
<dbReference type="EC" id="2.3.1.180" evidence="9"/>
<feature type="active site" evidence="9">
    <location>
        <position position="278"/>
    </location>
</feature>
<dbReference type="NCBIfam" id="NF006829">
    <property type="entry name" value="PRK09352.1"/>
    <property type="match status" value="1"/>
</dbReference>
<comment type="caution">
    <text evidence="12">The sequence shown here is derived from an EMBL/GenBank/DDBJ whole genome shotgun (WGS) entry which is preliminary data.</text>
</comment>
<feature type="domain" description="Beta-ketoacyl-[acyl-carrier-protein] synthase III C-terminal" evidence="10">
    <location>
        <begin position="232"/>
        <end position="322"/>
    </location>
</feature>
<keyword evidence="4 9" id="KW-0276">Fatty acid metabolism</keyword>
<dbReference type="InterPro" id="IPR016039">
    <property type="entry name" value="Thiolase-like"/>
</dbReference>
<dbReference type="NCBIfam" id="TIGR00747">
    <property type="entry name" value="fabH"/>
    <property type="match status" value="1"/>
</dbReference>
<evidence type="ECO:0000256" key="9">
    <source>
        <dbReference type="HAMAP-Rule" id="MF_01815"/>
    </source>
</evidence>
<keyword evidence="13" id="KW-1185">Reference proteome</keyword>
<dbReference type="OrthoDB" id="9815506at2"/>
<comment type="function">
    <text evidence="9">Catalyzes the condensation reaction of fatty acid synthesis by the addition to an acyl acceptor of two carbons from malonyl-ACP. Catalyzes the first condensation reaction which initiates fatty acid synthesis and may therefore play a role in governing the total rate of fatty acid production. Possesses both acetoacetyl-ACP synthase and acetyl transacylase activities. Its substrate specificity determines the biosynthesis of branched-chain and/or straight-chain of fatty acids.</text>
</comment>
<dbReference type="GO" id="GO:0006633">
    <property type="term" value="P:fatty acid biosynthetic process"/>
    <property type="evidence" value="ECO:0007669"/>
    <property type="project" value="UniProtKB-UniRule"/>
</dbReference>
<evidence type="ECO:0000256" key="2">
    <source>
        <dbReference type="ARBA" id="ARBA00022516"/>
    </source>
</evidence>
<comment type="catalytic activity">
    <reaction evidence="9">
        <text>malonyl-[ACP] + acetyl-CoA + H(+) = 3-oxobutanoyl-[ACP] + CO2 + CoA</text>
        <dbReference type="Rhea" id="RHEA:12080"/>
        <dbReference type="Rhea" id="RHEA-COMP:9623"/>
        <dbReference type="Rhea" id="RHEA-COMP:9625"/>
        <dbReference type="ChEBI" id="CHEBI:15378"/>
        <dbReference type="ChEBI" id="CHEBI:16526"/>
        <dbReference type="ChEBI" id="CHEBI:57287"/>
        <dbReference type="ChEBI" id="CHEBI:57288"/>
        <dbReference type="ChEBI" id="CHEBI:78449"/>
        <dbReference type="ChEBI" id="CHEBI:78450"/>
        <dbReference type="EC" id="2.3.1.180"/>
    </reaction>
</comment>
<evidence type="ECO:0000313" key="12">
    <source>
        <dbReference type="EMBL" id="PCS01451.1"/>
    </source>
</evidence>
<keyword evidence="6 9" id="KW-0275">Fatty acid biosynthesis</keyword>
<dbReference type="GO" id="GO:0033818">
    <property type="term" value="F:beta-ketoacyl-acyl-carrier-protein synthase III activity"/>
    <property type="evidence" value="ECO:0007669"/>
    <property type="project" value="UniProtKB-UniRule"/>
</dbReference>
<evidence type="ECO:0000256" key="1">
    <source>
        <dbReference type="ARBA" id="ARBA00008642"/>
    </source>
</evidence>
<evidence type="ECO:0000256" key="7">
    <source>
        <dbReference type="ARBA" id="ARBA00023268"/>
    </source>
</evidence>
<proteinExistence type="inferred from homology"/>
<evidence type="ECO:0000256" key="8">
    <source>
        <dbReference type="ARBA" id="ARBA00023315"/>
    </source>
</evidence>
<dbReference type="EMBL" id="JXJU01000001">
    <property type="protein sequence ID" value="PCS01451.1"/>
    <property type="molecule type" value="Genomic_DNA"/>
</dbReference>
<dbReference type="AlphaFoldDB" id="A0A2A5RPU9"/>
<comment type="pathway">
    <text evidence="9">Lipid metabolism; fatty acid biosynthesis.</text>
</comment>
<dbReference type="InterPro" id="IPR013747">
    <property type="entry name" value="ACP_syn_III_C"/>
</dbReference>
<keyword evidence="7 9" id="KW-0511">Multifunctional enzyme</keyword>
<keyword evidence="5 9" id="KW-0443">Lipid metabolism</keyword>
<feature type="region of interest" description="ACP-binding" evidence="9">
    <location>
        <begin position="249"/>
        <end position="253"/>
    </location>
</feature>
<organism evidence="12 13">
    <name type="scientific">Lactococcus fujiensis JCM 16395</name>
    <dbReference type="NCBI Taxonomy" id="1291764"/>
    <lineage>
        <taxon>Bacteria</taxon>
        <taxon>Bacillati</taxon>
        <taxon>Bacillota</taxon>
        <taxon>Bacilli</taxon>
        <taxon>Lactobacillales</taxon>
        <taxon>Streptococcaceae</taxon>
        <taxon>Lactococcus</taxon>
    </lineage>
</organism>
<feature type="domain" description="Beta-ketoacyl-[acyl-carrier-protein] synthase III N-terminal" evidence="11">
    <location>
        <begin position="105"/>
        <end position="182"/>
    </location>
</feature>
<name>A0A2A5RPU9_9LACT</name>
<dbReference type="InterPro" id="IPR004655">
    <property type="entry name" value="FabH"/>
</dbReference>
<comment type="subunit">
    <text evidence="9">Homodimer.</text>
</comment>
<dbReference type="Gene3D" id="3.40.47.10">
    <property type="match status" value="1"/>
</dbReference>
<evidence type="ECO:0000256" key="3">
    <source>
        <dbReference type="ARBA" id="ARBA00022679"/>
    </source>
</evidence>
<dbReference type="PANTHER" id="PTHR43091:SF1">
    <property type="entry name" value="BETA-KETOACYL-[ACYL-CARRIER-PROTEIN] SYNTHASE III, CHLOROPLASTIC"/>
    <property type="match status" value="1"/>
</dbReference>
<comment type="similarity">
    <text evidence="1 9">Belongs to the thiolase-like superfamily. FabH family.</text>
</comment>
<protein>
    <recommendedName>
        <fullName evidence="9">Beta-ketoacyl-[acyl-carrier-protein] synthase III</fullName>
        <shortName evidence="9">Beta-ketoacyl-ACP synthase III</shortName>
        <shortName evidence="9">KAS III</shortName>
        <ecNumber evidence="9">2.3.1.180</ecNumber>
    </recommendedName>
    <alternativeName>
        <fullName evidence="9">3-oxoacyl-[acyl-carrier-protein] synthase 3</fullName>
    </alternativeName>
    <alternativeName>
        <fullName evidence="9">3-oxoacyl-[acyl-carrier-protein] synthase III</fullName>
    </alternativeName>
</protein>